<dbReference type="EMBL" id="GGEC01068644">
    <property type="protein sequence ID" value="MBX49128.1"/>
    <property type="molecule type" value="Transcribed_RNA"/>
</dbReference>
<dbReference type="AlphaFoldDB" id="A0A2P2P302"/>
<evidence type="ECO:0000313" key="1">
    <source>
        <dbReference type="EMBL" id="MBX49128.1"/>
    </source>
</evidence>
<proteinExistence type="predicted"/>
<protein>
    <submittedName>
        <fullName evidence="1">Uncharacterized protein</fullName>
    </submittedName>
</protein>
<organism evidence="1">
    <name type="scientific">Rhizophora mucronata</name>
    <name type="common">Asiatic mangrove</name>
    <dbReference type="NCBI Taxonomy" id="61149"/>
    <lineage>
        <taxon>Eukaryota</taxon>
        <taxon>Viridiplantae</taxon>
        <taxon>Streptophyta</taxon>
        <taxon>Embryophyta</taxon>
        <taxon>Tracheophyta</taxon>
        <taxon>Spermatophyta</taxon>
        <taxon>Magnoliopsida</taxon>
        <taxon>eudicotyledons</taxon>
        <taxon>Gunneridae</taxon>
        <taxon>Pentapetalae</taxon>
        <taxon>rosids</taxon>
        <taxon>fabids</taxon>
        <taxon>Malpighiales</taxon>
        <taxon>Rhizophoraceae</taxon>
        <taxon>Rhizophora</taxon>
    </lineage>
</organism>
<reference evidence="1" key="1">
    <citation type="submission" date="2018-02" db="EMBL/GenBank/DDBJ databases">
        <title>Rhizophora mucronata_Transcriptome.</title>
        <authorList>
            <person name="Meera S.P."/>
            <person name="Sreeshan A."/>
            <person name="Augustine A."/>
        </authorList>
    </citation>
    <scope>NUCLEOTIDE SEQUENCE</scope>
    <source>
        <tissue evidence="1">Leaf</tissue>
    </source>
</reference>
<name>A0A2P2P302_RHIMU</name>
<sequence>MAFLAWHLKCFSAHNYNVHHKLLH</sequence>
<accession>A0A2P2P302</accession>